<reference evidence="2" key="1">
    <citation type="submission" date="2021-02" db="EMBL/GenBank/DDBJ databases">
        <authorList>
            <person name="Nowell W R."/>
        </authorList>
    </citation>
    <scope>NUCLEOTIDE SEQUENCE</scope>
</reference>
<dbReference type="PANTHER" id="PTHR23282:SF142">
    <property type="entry name" value="MAM DOMAIN-CONTAINING PROTEIN"/>
    <property type="match status" value="1"/>
</dbReference>
<dbReference type="EMBL" id="CAJOBJ010030541">
    <property type="protein sequence ID" value="CAF4270289.1"/>
    <property type="molecule type" value="Genomic_DNA"/>
</dbReference>
<dbReference type="SUPFAM" id="SSF49899">
    <property type="entry name" value="Concanavalin A-like lectins/glucanases"/>
    <property type="match status" value="1"/>
</dbReference>
<dbReference type="AlphaFoldDB" id="A0A8S2T9H2"/>
<accession>A0A8S2T9H2</accession>
<feature type="non-terminal residue" evidence="2">
    <location>
        <position position="1"/>
    </location>
</feature>
<protein>
    <recommendedName>
        <fullName evidence="1">MAM domain-containing protein</fullName>
    </recommendedName>
</protein>
<dbReference type="InterPro" id="IPR013320">
    <property type="entry name" value="ConA-like_dom_sf"/>
</dbReference>
<dbReference type="InterPro" id="IPR000998">
    <property type="entry name" value="MAM_dom"/>
</dbReference>
<proteinExistence type="predicted"/>
<evidence type="ECO:0000313" key="3">
    <source>
        <dbReference type="Proteomes" id="UP000681720"/>
    </source>
</evidence>
<dbReference type="Proteomes" id="UP000681720">
    <property type="component" value="Unassembled WGS sequence"/>
</dbReference>
<gene>
    <name evidence="2" type="ORF">GIL414_LOCUS24523</name>
</gene>
<feature type="non-terminal residue" evidence="2">
    <location>
        <position position="109"/>
    </location>
</feature>
<name>A0A8S2T9H2_9BILA</name>
<organism evidence="2 3">
    <name type="scientific">Rotaria magnacalcarata</name>
    <dbReference type="NCBI Taxonomy" id="392030"/>
    <lineage>
        <taxon>Eukaryota</taxon>
        <taxon>Metazoa</taxon>
        <taxon>Spiralia</taxon>
        <taxon>Gnathifera</taxon>
        <taxon>Rotifera</taxon>
        <taxon>Eurotatoria</taxon>
        <taxon>Bdelloidea</taxon>
        <taxon>Philodinida</taxon>
        <taxon>Philodinidae</taxon>
        <taxon>Rotaria</taxon>
    </lineage>
</organism>
<dbReference type="Pfam" id="PF00629">
    <property type="entry name" value="MAM"/>
    <property type="match status" value="1"/>
</dbReference>
<sequence>DIGELNVYTRTANGGPMNLIWTKNTEVGDFWDRADLALFNSQPFQIVLEAVVGDGFAGDIAIDDTSFTTSCILSNINLPTDTTPVPTTTTPNQCVANGQFMCVENGQCI</sequence>
<dbReference type="PANTHER" id="PTHR23282">
    <property type="entry name" value="APICAL ENDOSOMAL GLYCOPROTEIN PRECURSOR"/>
    <property type="match status" value="1"/>
</dbReference>
<dbReference type="Gene3D" id="2.60.120.200">
    <property type="match status" value="1"/>
</dbReference>
<evidence type="ECO:0000313" key="2">
    <source>
        <dbReference type="EMBL" id="CAF4270289.1"/>
    </source>
</evidence>
<feature type="domain" description="MAM" evidence="1">
    <location>
        <begin position="1"/>
        <end position="73"/>
    </location>
</feature>
<evidence type="ECO:0000259" key="1">
    <source>
        <dbReference type="PROSITE" id="PS50060"/>
    </source>
</evidence>
<dbReference type="PROSITE" id="PS50060">
    <property type="entry name" value="MAM_2"/>
    <property type="match status" value="1"/>
</dbReference>
<dbReference type="InterPro" id="IPR051560">
    <property type="entry name" value="MAM_domain-containing"/>
</dbReference>
<dbReference type="GO" id="GO:0016020">
    <property type="term" value="C:membrane"/>
    <property type="evidence" value="ECO:0007669"/>
    <property type="project" value="InterPro"/>
</dbReference>
<comment type="caution">
    <text evidence="2">The sequence shown here is derived from an EMBL/GenBank/DDBJ whole genome shotgun (WGS) entry which is preliminary data.</text>
</comment>